<dbReference type="EC" id="2.7.7.41" evidence="6 18"/>
<feature type="transmembrane region" description="Helical" evidence="19">
    <location>
        <begin position="126"/>
        <end position="149"/>
    </location>
</feature>
<keyword evidence="11 18" id="KW-0812">Transmembrane</keyword>
<name>A0A2K8KWL6_MARES</name>
<evidence type="ECO:0000313" key="21">
    <source>
        <dbReference type="Proteomes" id="UP000231701"/>
    </source>
</evidence>
<keyword evidence="16" id="KW-0594">Phospholipid biosynthesis</keyword>
<comment type="catalytic activity">
    <reaction evidence="1 18">
        <text>a 1,2-diacyl-sn-glycero-3-phosphate + CTP + H(+) = a CDP-1,2-diacyl-sn-glycerol + diphosphate</text>
        <dbReference type="Rhea" id="RHEA:16229"/>
        <dbReference type="ChEBI" id="CHEBI:15378"/>
        <dbReference type="ChEBI" id="CHEBI:33019"/>
        <dbReference type="ChEBI" id="CHEBI:37563"/>
        <dbReference type="ChEBI" id="CHEBI:58332"/>
        <dbReference type="ChEBI" id="CHEBI:58608"/>
        <dbReference type="EC" id="2.7.7.41"/>
    </reaction>
</comment>
<organism evidence="20 21">
    <name type="scientific">Mariprofundus aestuarium</name>
    <dbReference type="NCBI Taxonomy" id="1921086"/>
    <lineage>
        <taxon>Bacteria</taxon>
        <taxon>Pseudomonadati</taxon>
        <taxon>Pseudomonadota</taxon>
        <taxon>Candidatius Mariprofundia</taxon>
        <taxon>Mariprofundales</taxon>
        <taxon>Mariprofundaceae</taxon>
        <taxon>Mariprofundus</taxon>
    </lineage>
</organism>
<keyword evidence="9" id="KW-0444">Lipid biosynthesis</keyword>
<dbReference type="PANTHER" id="PTHR46382:SF1">
    <property type="entry name" value="PHOSPHATIDATE CYTIDYLYLTRANSFERASE"/>
    <property type="match status" value="1"/>
</dbReference>
<keyword evidence="14" id="KW-0443">Lipid metabolism</keyword>
<comment type="subcellular location">
    <subcellularLocation>
        <location evidence="2">Cell membrane</location>
        <topology evidence="2">Multi-pass membrane protein</topology>
    </subcellularLocation>
</comment>
<evidence type="ECO:0000256" key="10">
    <source>
        <dbReference type="ARBA" id="ARBA00022679"/>
    </source>
</evidence>
<proteinExistence type="inferred from homology"/>
<gene>
    <name evidence="20" type="ORF">Ga0123461_0847</name>
</gene>
<protein>
    <recommendedName>
        <fullName evidence="7 18">Phosphatidate cytidylyltransferase</fullName>
        <ecNumber evidence="6 18">2.7.7.41</ecNumber>
    </recommendedName>
</protein>
<evidence type="ECO:0000256" key="8">
    <source>
        <dbReference type="ARBA" id="ARBA00022475"/>
    </source>
</evidence>
<comment type="pathway">
    <text evidence="4">Lipid metabolism.</text>
</comment>
<dbReference type="PANTHER" id="PTHR46382">
    <property type="entry name" value="PHOSPHATIDATE CYTIDYLYLTRANSFERASE"/>
    <property type="match status" value="1"/>
</dbReference>
<dbReference type="RefSeq" id="WP_100277179.1">
    <property type="nucleotide sequence ID" value="NZ_CP018799.1"/>
</dbReference>
<feature type="transmembrane region" description="Helical" evidence="19">
    <location>
        <begin position="29"/>
        <end position="47"/>
    </location>
</feature>
<evidence type="ECO:0000256" key="1">
    <source>
        <dbReference type="ARBA" id="ARBA00001698"/>
    </source>
</evidence>
<evidence type="ECO:0000256" key="11">
    <source>
        <dbReference type="ARBA" id="ARBA00022692"/>
    </source>
</evidence>
<evidence type="ECO:0000256" key="16">
    <source>
        <dbReference type="ARBA" id="ARBA00023209"/>
    </source>
</evidence>
<keyword evidence="17" id="KW-1208">Phospholipid metabolism</keyword>
<evidence type="ECO:0000256" key="7">
    <source>
        <dbReference type="ARBA" id="ARBA00019373"/>
    </source>
</evidence>
<keyword evidence="8" id="KW-1003">Cell membrane</keyword>
<dbReference type="OrthoDB" id="5290710at2"/>
<feature type="transmembrane region" description="Helical" evidence="19">
    <location>
        <begin position="195"/>
        <end position="214"/>
    </location>
</feature>
<dbReference type="Pfam" id="PF01148">
    <property type="entry name" value="CTP_transf_1"/>
    <property type="match status" value="1"/>
</dbReference>
<comment type="similarity">
    <text evidence="5 18">Belongs to the CDS family.</text>
</comment>
<dbReference type="GO" id="GO:0016024">
    <property type="term" value="P:CDP-diacylglycerol biosynthetic process"/>
    <property type="evidence" value="ECO:0007669"/>
    <property type="project" value="UniProtKB-UniPathway"/>
</dbReference>
<keyword evidence="12 18" id="KW-0548">Nucleotidyltransferase</keyword>
<feature type="transmembrane region" description="Helical" evidence="19">
    <location>
        <begin position="170"/>
        <end position="189"/>
    </location>
</feature>
<evidence type="ECO:0000256" key="6">
    <source>
        <dbReference type="ARBA" id="ARBA00012487"/>
    </source>
</evidence>
<dbReference type="GO" id="GO:0004605">
    <property type="term" value="F:phosphatidate cytidylyltransferase activity"/>
    <property type="evidence" value="ECO:0007669"/>
    <property type="project" value="UniProtKB-EC"/>
</dbReference>
<evidence type="ECO:0000256" key="19">
    <source>
        <dbReference type="SAM" id="Phobius"/>
    </source>
</evidence>
<evidence type="ECO:0000256" key="2">
    <source>
        <dbReference type="ARBA" id="ARBA00004651"/>
    </source>
</evidence>
<evidence type="ECO:0000256" key="15">
    <source>
        <dbReference type="ARBA" id="ARBA00023136"/>
    </source>
</evidence>
<evidence type="ECO:0000256" key="13">
    <source>
        <dbReference type="ARBA" id="ARBA00022989"/>
    </source>
</evidence>
<keyword evidence="15 19" id="KW-0472">Membrane</keyword>
<evidence type="ECO:0000313" key="20">
    <source>
        <dbReference type="EMBL" id="ATX79267.1"/>
    </source>
</evidence>
<comment type="pathway">
    <text evidence="3 18">Phospholipid metabolism; CDP-diacylglycerol biosynthesis; CDP-diacylglycerol from sn-glycerol 3-phosphate: step 3/3.</text>
</comment>
<evidence type="ECO:0000256" key="9">
    <source>
        <dbReference type="ARBA" id="ARBA00022516"/>
    </source>
</evidence>
<dbReference type="EMBL" id="CP018799">
    <property type="protein sequence ID" value="ATX79267.1"/>
    <property type="molecule type" value="Genomic_DNA"/>
</dbReference>
<keyword evidence="21" id="KW-1185">Reference proteome</keyword>
<sequence>MSELSKRVVTALVLVVLVWGWYFNLPSPWFETVLALIGWGATCELILMMKLRSSSVYMVSSLVVWVVFLKSPQIAWLLLASLFWFATFVTVSRNREVSFGHFFAFIWLFSWIYLFALAISNTHDSAIGQGLVIGACLAVWVSDSAAYFVGRAIGKRKLCPAISPGKSIEGLVGGLVFAVPVALICWLTWDVLPFALAGLLAIVTVLAGVLGDLSESAVKRLAGVKDSGRWLPGHGGILDRIDAIIMAVPVAWLLWGVMA</sequence>
<evidence type="ECO:0000256" key="18">
    <source>
        <dbReference type="RuleBase" id="RU003938"/>
    </source>
</evidence>
<dbReference type="UniPathway" id="UPA00557">
    <property type="reaction ID" value="UER00614"/>
</dbReference>
<feature type="transmembrane region" description="Helical" evidence="19">
    <location>
        <begin position="7"/>
        <end position="23"/>
    </location>
</feature>
<feature type="transmembrane region" description="Helical" evidence="19">
    <location>
        <begin position="235"/>
        <end position="255"/>
    </location>
</feature>
<dbReference type="PROSITE" id="PS01315">
    <property type="entry name" value="CDS"/>
    <property type="match status" value="1"/>
</dbReference>
<evidence type="ECO:0000256" key="3">
    <source>
        <dbReference type="ARBA" id="ARBA00005119"/>
    </source>
</evidence>
<dbReference type="GO" id="GO:0005886">
    <property type="term" value="C:plasma membrane"/>
    <property type="evidence" value="ECO:0007669"/>
    <property type="project" value="UniProtKB-SubCell"/>
</dbReference>
<feature type="transmembrane region" description="Helical" evidence="19">
    <location>
        <begin position="54"/>
        <end position="69"/>
    </location>
</feature>
<accession>A0A2K8KWL6</accession>
<keyword evidence="13 19" id="KW-1133">Transmembrane helix</keyword>
<dbReference type="AlphaFoldDB" id="A0A2K8KWL6"/>
<dbReference type="Proteomes" id="UP000231701">
    <property type="component" value="Chromosome"/>
</dbReference>
<evidence type="ECO:0000256" key="12">
    <source>
        <dbReference type="ARBA" id="ARBA00022695"/>
    </source>
</evidence>
<dbReference type="KEGG" id="maes:Ga0123461_0847"/>
<keyword evidence="10 18" id="KW-0808">Transferase</keyword>
<dbReference type="InterPro" id="IPR000374">
    <property type="entry name" value="PC_trans"/>
</dbReference>
<reference evidence="20 21" key="1">
    <citation type="submission" date="2016-12" db="EMBL/GenBank/DDBJ databases">
        <title>Isolation and genomic insights into novel planktonic Zetaproteobacteria from stratified waters of the Chesapeake Bay.</title>
        <authorList>
            <person name="McAllister S.M."/>
            <person name="Kato S."/>
            <person name="Chan C.S."/>
            <person name="Chiu B.K."/>
            <person name="Field E.K."/>
        </authorList>
    </citation>
    <scope>NUCLEOTIDE SEQUENCE [LARGE SCALE GENOMIC DNA]</scope>
    <source>
        <strain evidence="20 21">CP-5</strain>
    </source>
</reference>
<feature type="transmembrane region" description="Helical" evidence="19">
    <location>
        <begin position="99"/>
        <end position="120"/>
    </location>
</feature>
<evidence type="ECO:0000256" key="14">
    <source>
        <dbReference type="ARBA" id="ARBA00023098"/>
    </source>
</evidence>
<evidence type="ECO:0000256" key="17">
    <source>
        <dbReference type="ARBA" id="ARBA00023264"/>
    </source>
</evidence>
<evidence type="ECO:0000256" key="5">
    <source>
        <dbReference type="ARBA" id="ARBA00010185"/>
    </source>
</evidence>
<evidence type="ECO:0000256" key="4">
    <source>
        <dbReference type="ARBA" id="ARBA00005189"/>
    </source>
</evidence>